<feature type="region of interest" description="Disordered" evidence="3">
    <location>
        <begin position="286"/>
        <end position="345"/>
    </location>
</feature>
<feature type="compositionally biased region" description="Polar residues" evidence="3">
    <location>
        <begin position="298"/>
        <end position="307"/>
    </location>
</feature>
<dbReference type="Pfam" id="PF08423">
    <property type="entry name" value="Rad51"/>
    <property type="match status" value="1"/>
</dbReference>
<dbReference type="PROSITE" id="PS50162">
    <property type="entry name" value="RECA_2"/>
    <property type="match status" value="1"/>
</dbReference>
<dbReference type="OrthoDB" id="1861185at2759"/>
<dbReference type="GO" id="GO:0000730">
    <property type="term" value="P:DNA recombinase assembly"/>
    <property type="evidence" value="ECO:0007669"/>
    <property type="project" value="TreeGrafter"/>
</dbReference>
<gene>
    <name evidence="5" type="ORF">PENFLA_c022G00856</name>
</gene>
<dbReference type="GO" id="GO:0042148">
    <property type="term" value="P:DNA strand invasion"/>
    <property type="evidence" value="ECO:0007669"/>
    <property type="project" value="TreeGrafter"/>
</dbReference>
<dbReference type="GO" id="GO:0140664">
    <property type="term" value="F:ATP-dependent DNA damage sensor activity"/>
    <property type="evidence" value="ECO:0007669"/>
    <property type="project" value="InterPro"/>
</dbReference>
<comment type="caution">
    <text evidence="5">The sequence shown here is derived from an EMBL/GenBank/DDBJ whole genome shotgun (WGS) entry which is preliminary data.</text>
</comment>
<dbReference type="STRING" id="254877.A0A1V6SWE3"/>
<dbReference type="InterPro" id="IPR003593">
    <property type="entry name" value="AAA+_ATPase"/>
</dbReference>
<keyword evidence="1" id="KW-0547">Nucleotide-binding</keyword>
<dbReference type="GO" id="GO:0000150">
    <property type="term" value="F:DNA strand exchange activity"/>
    <property type="evidence" value="ECO:0007669"/>
    <property type="project" value="TreeGrafter"/>
</dbReference>
<dbReference type="GO" id="GO:0003690">
    <property type="term" value="F:double-stranded DNA binding"/>
    <property type="evidence" value="ECO:0007669"/>
    <property type="project" value="TreeGrafter"/>
</dbReference>
<accession>A0A1V6SWE3</accession>
<feature type="compositionally biased region" description="Polar residues" evidence="3">
    <location>
        <begin position="322"/>
        <end position="331"/>
    </location>
</feature>
<protein>
    <recommendedName>
        <fullName evidence="4">RecA family profile 1 domain-containing protein</fullName>
    </recommendedName>
</protein>
<name>A0A1V6SWE3_9EURO</name>
<dbReference type="InterPro" id="IPR013632">
    <property type="entry name" value="Rad51_C"/>
</dbReference>
<evidence type="ECO:0000256" key="3">
    <source>
        <dbReference type="SAM" id="MobiDB-lite"/>
    </source>
</evidence>
<organism evidence="5 6">
    <name type="scientific">Penicillium flavigenum</name>
    <dbReference type="NCBI Taxonomy" id="254877"/>
    <lineage>
        <taxon>Eukaryota</taxon>
        <taxon>Fungi</taxon>
        <taxon>Dikarya</taxon>
        <taxon>Ascomycota</taxon>
        <taxon>Pezizomycotina</taxon>
        <taxon>Eurotiomycetes</taxon>
        <taxon>Eurotiomycetidae</taxon>
        <taxon>Eurotiales</taxon>
        <taxon>Aspergillaceae</taxon>
        <taxon>Penicillium</taxon>
    </lineage>
</organism>
<feature type="compositionally biased region" description="Polar residues" evidence="3">
    <location>
        <begin position="71"/>
        <end position="89"/>
    </location>
</feature>
<feature type="region of interest" description="Disordered" evidence="3">
    <location>
        <begin position="483"/>
        <end position="523"/>
    </location>
</feature>
<dbReference type="EMBL" id="MLQL01000022">
    <property type="protein sequence ID" value="OQE18044.1"/>
    <property type="molecule type" value="Genomic_DNA"/>
</dbReference>
<dbReference type="Proteomes" id="UP000191342">
    <property type="component" value="Unassembled WGS sequence"/>
</dbReference>
<keyword evidence="6" id="KW-1185">Reference proteome</keyword>
<dbReference type="AlphaFoldDB" id="A0A1V6SWE3"/>
<proteinExistence type="predicted"/>
<feature type="domain" description="RecA family profile 1" evidence="4">
    <location>
        <begin position="102"/>
        <end position="281"/>
    </location>
</feature>
<dbReference type="GO" id="GO:0005524">
    <property type="term" value="F:ATP binding"/>
    <property type="evidence" value="ECO:0007669"/>
    <property type="project" value="UniProtKB-KW"/>
</dbReference>
<evidence type="ECO:0000313" key="5">
    <source>
        <dbReference type="EMBL" id="OQE18044.1"/>
    </source>
</evidence>
<dbReference type="Gene3D" id="3.40.50.300">
    <property type="entry name" value="P-loop containing nucleotide triphosphate hydrolases"/>
    <property type="match status" value="1"/>
</dbReference>
<dbReference type="SUPFAM" id="SSF52540">
    <property type="entry name" value="P-loop containing nucleoside triphosphate hydrolases"/>
    <property type="match status" value="1"/>
</dbReference>
<evidence type="ECO:0000256" key="2">
    <source>
        <dbReference type="ARBA" id="ARBA00022840"/>
    </source>
</evidence>
<evidence type="ECO:0000313" key="6">
    <source>
        <dbReference type="Proteomes" id="UP000191342"/>
    </source>
</evidence>
<dbReference type="InterPro" id="IPR020588">
    <property type="entry name" value="RecA_ATP-bd"/>
</dbReference>
<evidence type="ECO:0000259" key="4">
    <source>
        <dbReference type="PROSITE" id="PS50162"/>
    </source>
</evidence>
<reference evidence="6" key="1">
    <citation type="journal article" date="2017" name="Nat. Microbiol.">
        <title>Global analysis of biosynthetic gene clusters reveals vast potential of secondary metabolite production in Penicillium species.</title>
        <authorList>
            <person name="Nielsen J.C."/>
            <person name="Grijseels S."/>
            <person name="Prigent S."/>
            <person name="Ji B."/>
            <person name="Dainat J."/>
            <person name="Nielsen K.F."/>
            <person name="Frisvad J.C."/>
            <person name="Workman M."/>
            <person name="Nielsen J."/>
        </authorList>
    </citation>
    <scope>NUCLEOTIDE SEQUENCE [LARGE SCALE GENOMIC DNA]</scope>
    <source>
        <strain evidence="6">IBT 14082</strain>
    </source>
</reference>
<dbReference type="GO" id="GO:0061982">
    <property type="term" value="P:meiosis I cell cycle process"/>
    <property type="evidence" value="ECO:0007669"/>
    <property type="project" value="UniProtKB-ARBA"/>
</dbReference>
<feature type="region of interest" description="Disordered" evidence="3">
    <location>
        <begin position="68"/>
        <end position="98"/>
    </location>
</feature>
<dbReference type="InterPro" id="IPR027417">
    <property type="entry name" value="P-loop_NTPase"/>
</dbReference>
<dbReference type="GO" id="GO:0006312">
    <property type="term" value="P:mitotic recombination"/>
    <property type="evidence" value="ECO:0007669"/>
    <property type="project" value="TreeGrafter"/>
</dbReference>
<dbReference type="SMART" id="SM00382">
    <property type="entry name" value="AAA"/>
    <property type="match status" value="1"/>
</dbReference>
<sequence>MDLLLVLPGFVTKPFAHILPPLERAKVTTVDVITLDSLEIAKRARVPPADVRRLSSCIVEALHTDVGFEKPQTNPGTSDGPSSSINPGATTRKIGSTKRASQWNTISTLDPAMDALLGGGIPTGYVTEVTGESGSGKTQFLLSLCLAIQLPKPQGLQRRAIYISTEHPLSTPRLSQILECHPVLSALPAEQTPSLQDILSINAMDLESQDHILNYHLPVAIERYDIGLVIIDSITSNYRAEHESNSLQANAKRSSELAKLGHLLRNLAVKEDIAIVLANQVSDRFESLKGSDPASRTGFPSMSQTPSRGCGPVSPFPKSRTEQLATRNGQQPPSSSPVISSSPYHAPDDKNFDGSYLISPRVRNSMLNVAHQERFYSGWGDGAYPESGSLKNPALGLVWSTQIACRIALKKEESHAVGVSMGDSAYPASTQDASHFRNGGNFNTHLDADSIAMPAPYLKNRVSDSQNPTPTSESTTRRTMKLVFSPWTAGPKNLPRKGQPSRRSGEVEFEIWKGGLRSTSHSE</sequence>
<evidence type="ECO:0000256" key="1">
    <source>
        <dbReference type="ARBA" id="ARBA00022741"/>
    </source>
</evidence>
<keyword evidence="2" id="KW-0067">ATP-binding</keyword>
<feature type="compositionally biased region" description="Low complexity" evidence="3">
    <location>
        <begin position="332"/>
        <end position="343"/>
    </location>
</feature>
<dbReference type="PANTHER" id="PTHR22942:SF66">
    <property type="entry name" value="RE19845P"/>
    <property type="match status" value="1"/>
</dbReference>
<dbReference type="PANTHER" id="PTHR22942">
    <property type="entry name" value="RECA/RAD51/RADA DNA STRAND-PAIRING FAMILY MEMBER"/>
    <property type="match status" value="1"/>
</dbReference>
<dbReference type="GO" id="GO:0003697">
    <property type="term" value="F:single-stranded DNA binding"/>
    <property type="evidence" value="ECO:0007669"/>
    <property type="project" value="TreeGrafter"/>
</dbReference>